<gene>
    <name evidence="1" type="ORF">L6164_001310</name>
</gene>
<keyword evidence="2" id="KW-1185">Reference proteome</keyword>
<proteinExistence type="predicted"/>
<evidence type="ECO:0000313" key="2">
    <source>
        <dbReference type="Proteomes" id="UP000828941"/>
    </source>
</evidence>
<comment type="caution">
    <text evidence="1">The sequence shown here is derived from an EMBL/GenBank/DDBJ whole genome shotgun (WGS) entry which is preliminary data.</text>
</comment>
<reference evidence="1 2" key="1">
    <citation type="journal article" date="2022" name="DNA Res.">
        <title>Chromosomal-level genome assembly of the orchid tree Bauhinia variegata (Leguminosae; Cercidoideae) supports the allotetraploid origin hypothesis of Bauhinia.</title>
        <authorList>
            <person name="Zhong Y."/>
            <person name="Chen Y."/>
            <person name="Zheng D."/>
            <person name="Pang J."/>
            <person name="Liu Y."/>
            <person name="Luo S."/>
            <person name="Meng S."/>
            <person name="Qian L."/>
            <person name="Wei D."/>
            <person name="Dai S."/>
            <person name="Zhou R."/>
        </authorList>
    </citation>
    <scope>NUCLEOTIDE SEQUENCE [LARGE SCALE GENOMIC DNA]</scope>
    <source>
        <strain evidence="1">BV-YZ2020</strain>
    </source>
</reference>
<evidence type="ECO:0000313" key="1">
    <source>
        <dbReference type="EMBL" id="KAI4357357.1"/>
    </source>
</evidence>
<accession>A0ACB9Q9F3</accession>
<dbReference type="EMBL" id="CM039426">
    <property type="protein sequence ID" value="KAI4357357.1"/>
    <property type="molecule type" value="Genomic_DNA"/>
</dbReference>
<dbReference type="Proteomes" id="UP000828941">
    <property type="component" value="Chromosome 1"/>
</dbReference>
<organism evidence="1 2">
    <name type="scientific">Bauhinia variegata</name>
    <name type="common">Purple orchid tree</name>
    <name type="synonym">Phanera variegata</name>
    <dbReference type="NCBI Taxonomy" id="167791"/>
    <lineage>
        <taxon>Eukaryota</taxon>
        <taxon>Viridiplantae</taxon>
        <taxon>Streptophyta</taxon>
        <taxon>Embryophyta</taxon>
        <taxon>Tracheophyta</taxon>
        <taxon>Spermatophyta</taxon>
        <taxon>Magnoliopsida</taxon>
        <taxon>eudicotyledons</taxon>
        <taxon>Gunneridae</taxon>
        <taxon>Pentapetalae</taxon>
        <taxon>rosids</taxon>
        <taxon>fabids</taxon>
        <taxon>Fabales</taxon>
        <taxon>Fabaceae</taxon>
        <taxon>Cercidoideae</taxon>
        <taxon>Cercideae</taxon>
        <taxon>Bauhiniinae</taxon>
        <taxon>Bauhinia</taxon>
    </lineage>
</organism>
<sequence>MDFLNAIYFLRRIRSHNLEEGKLQIPKKFVRKYGKGLLNPLVLQLPNGSKWVVHWEKCKNQTFLEKGWRKFAVECSLAPGHRLLFRYEKGSIFHVLIFDRTSLQIKYPEKKKPEKAKSSTRKKRAGKRAGNGKGNFPLEKFPKYGGRRKGKVSNTKKSSDLEKASQFRSENPRFSVVMQPSYVNRYILNLPSNFSKQHMGAKNGCASLMVSGESRTWTIKYHFNLATKQSILTTGWKAFARDNKLKVGDICVFELINRIDMSFVVTISHTREGSICPQSQAKSAAPSEIDRGRLRKRKSDAEGRSSACDADFLQERAIKHGKFEPLDNRQPMPASYSNEALNSSCNLNPLLKIVIRPSYVGKTAYLNFPSNFSSQHMGEKGFISLRLSDDLRTWTIKYCSNVATKQSMLTSGWRSFASDNKLKVGDVCVFELINSIEILFNVSISRAGEELNCPQPQAKSAAPSEIDRGRLRKRKSDAEGRSSACDADFLQERGIKNRKFEPLDNRQPMPASYSNEALNSSCNLNPLLKIVIRPSYVGKTAYLNFPSNFSSQHMGEKGFISLRLSDDLRTWTIKYCSNLATKQSMLTSGWRSFASDNKLKVGDVCVFELINSIEMLFNVSISRAGEELNCPQPQAERSDPPEADQGQLRKRNTIKQRSSGLNADMEERNTGRGMKFQKLGDVESRQATPANYTNKALRSSCNVTSEIPSFTVAMRPAYISGRAHLYIPFDFAERYLRLEKDNGDAILQLPNGKVWSVQYKCRRGKIVEFISGWKNFMVDNKLEVGDACIFYLIDEIKITLQVILLRGNASSASFPSPESARCSSADEVFNQKSTEAVINKGSSSNHVPDGSSSHCCSNPSQDQRGGLAINPSSTLSNSKVHKIFEAAGKSIPKNPFFTFNIRTATMMHNIPNGFILSYLKDKANVSLRAGNKTWPVKLIYYPKHLYGRFSAGWPAFVRECKLQIGDVCIFELINKDDAVLEVSILKTSTSY</sequence>
<name>A0ACB9Q9F3_BAUVA</name>
<protein>
    <submittedName>
        <fullName evidence="1">Uncharacterized protein</fullName>
    </submittedName>
</protein>